<dbReference type="STRING" id="153496.A0U89_03725"/>
<dbReference type="PANTHER" id="PTHR19328:SF40">
    <property type="entry name" value="BLL0591 PROTEIN"/>
    <property type="match status" value="1"/>
</dbReference>
<dbReference type="InterPro" id="IPR011042">
    <property type="entry name" value="6-blade_b-propeller_TolB-like"/>
</dbReference>
<evidence type="ECO:0000313" key="2">
    <source>
        <dbReference type="EMBL" id="AOX16376.1"/>
    </source>
</evidence>
<name>A0A1D8URY3_9PROT</name>
<gene>
    <name evidence="2" type="ORF">A0U89_03725</name>
</gene>
<dbReference type="Gene3D" id="2.120.10.30">
    <property type="entry name" value="TolB, C-terminal domain"/>
    <property type="match status" value="1"/>
</dbReference>
<protein>
    <submittedName>
        <fullName evidence="2">Sorbosone dehydrogenase</fullName>
    </submittedName>
</protein>
<dbReference type="Proteomes" id="UP000179145">
    <property type="component" value="Chromosome"/>
</dbReference>
<reference evidence="2 3" key="1">
    <citation type="journal article" date="2016" name="Microb. Cell Fact.">
        <title>Dissection of exopolysaccharide biosynthesis in Kozakia baliensis.</title>
        <authorList>
            <person name="Brandt J.U."/>
            <person name="Jakob F."/>
            <person name="Behr J."/>
            <person name="Geissler A.J."/>
            <person name="Vogel R.F."/>
        </authorList>
    </citation>
    <scope>NUCLEOTIDE SEQUENCE [LARGE SCALE GENOMIC DNA]</scope>
    <source>
        <strain evidence="2 3">DSM 14400</strain>
    </source>
</reference>
<proteinExistence type="predicted"/>
<feature type="domain" description="Glucose/Sorbosone dehydrogenase" evidence="1">
    <location>
        <begin position="135"/>
        <end position="360"/>
    </location>
</feature>
<organism evidence="2 3">
    <name type="scientific">Kozakia baliensis</name>
    <dbReference type="NCBI Taxonomy" id="153496"/>
    <lineage>
        <taxon>Bacteria</taxon>
        <taxon>Pseudomonadati</taxon>
        <taxon>Pseudomonadota</taxon>
        <taxon>Alphaproteobacteria</taxon>
        <taxon>Acetobacterales</taxon>
        <taxon>Acetobacteraceae</taxon>
        <taxon>Kozakia</taxon>
    </lineage>
</organism>
<accession>A0A1D8URY3</accession>
<dbReference type="InterPro" id="IPR012938">
    <property type="entry name" value="Glc/Sorbosone_DH"/>
</dbReference>
<evidence type="ECO:0000313" key="3">
    <source>
        <dbReference type="Proteomes" id="UP000179145"/>
    </source>
</evidence>
<dbReference type="EMBL" id="CP014674">
    <property type="protein sequence ID" value="AOX16376.1"/>
    <property type="molecule type" value="Genomic_DNA"/>
</dbReference>
<dbReference type="Pfam" id="PF07995">
    <property type="entry name" value="GSDH"/>
    <property type="match status" value="1"/>
</dbReference>
<dbReference type="KEGG" id="kba:A0U89_03725"/>
<keyword evidence="3" id="KW-1185">Reference proteome</keyword>
<dbReference type="eggNOG" id="COG2133">
    <property type="taxonomic scope" value="Bacteria"/>
</dbReference>
<dbReference type="SUPFAM" id="SSF50952">
    <property type="entry name" value="Soluble quinoprotein glucose dehydrogenase"/>
    <property type="match status" value="1"/>
</dbReference>
<dbReference type="PANTHER" id="PTHR19328">
    <property type="entry name" value="HEDGEHOG-INTERACTING PROTEIN"/>
    <property type="match status" value="1"/>
</dbReference>
<dbReference type="AlphaFoldDB" id="A0A1D8URY3"/>
<sequence length="366" mass="40346">MNFRMMKRLMLGMAAILPSMAFAESMPVPAPGFHVSVFADHLPAAREIALGTHGTVFVGSRRAGNVYALTVDPAHPETVQRRYVIASGLDMPVGVAFRNGDLYISDVKRILVLRDIEHHLDAPPKPSIVAGNLPWRSGDHDWKFIAFGPDDKLYVPVGAPCNICDVKQQFGKLMRMDADGTHREDVAYGIRNTVGFTWEPHTGKLWFTDNGRDMLGDDVPSDELDILDKPGQNFGYPYCHQGDVPDPQFGKQHSCREFTPPVEKLGAHVAALGLRFYQGSMFPPAFKNSILIAEHGSWNRSEPSGYRVVATHMNNGRSAQSVVLLNMLTADDDVLGRPADVQPLPDGSVLVSDDHNGVLYRLTYGK</sequence>
<evidence type="ECO:0000259" key="1">
    <source>
        <dbReference type="Pfam" id="PF07995"/>
    </source>
</evidence>
<dbReference type="InterPro" id="IPR011041">
    <property type="entry name" value="Quinoprot_gluc/sorb_DH_b-prop"/>
</dbReference>